<comment type="similarity">
    <text evidence="1">Belongs to the phosphopentomutase family.</text>
</comment>
<evidence type="ECO:0000313" key="5">
    <source>
        <dbReference type="EMBL" id="UYG17265.1"/>
    </source>
</evidence>
<dbReference type="Gene3D" id="3.40.720.10">
    <property type="entry name" value="Alkaline Phosphatase, subunit A"/>
    <property type="match status" value="1"/>
</dbReference>
<name>A0ABY6G2G2_9MICO</name>
<dbReference type="RefSeq" id="WP_263594474.1">
    <property type="nucleotide sequence ID" value="NZ_CP107020.1"/>
</dbReference>
<dbReference type="InterPro" id="IPR017850">
    <property type="entry name" value="Alkaline_phosphatase_core_sf"/>
</dbReference>
<dbReference type="SUPFAM" id="SSF53649">
    <property type="entry name" value="Alkaline phosphatase-like"/>
    <property type="match status" value="1"/>
</dbReference>
<evidence type="ECO:0000256" key="1">
    <source>
        <dbReference type="ARBA" id="ARBA00010373"/>
    </source>
</evidence>
<evidence type="ECO:0000256" key="3">
    <source>
        <dbReference type="ARBA" id="ARBA00023211"/>
    </source>
</evidence>
<evidence type="ECO:0000313" key="6">
    <source>
        <dbReference type="Proteomes" id="UP001164305"/>
    </source>
</evidence>
<dbReference type="InterPro" id="IPR010045">
    <property type="entry name" value="DeoB"/>
</dbReference>
<dbReference type="Proteomes" id="UP001164305">
    <property type="component" value="Chromosome"/>
</dbReference>
<sequence>MQETDLAGHLQDAERWACLLETASAAVGEMLAASAPEDLLIVTGDHGNDPTLGHNFHPREYVPVMAMVGPDTPALRGVRFASLADVGATAARWLGLDEGLLGNGIAAGEIIGE</sequence>
<dbReference type="PANTHER" id="PTHR21110:SF0">
    <property type="entry name" value="PHOSPHOPENTOMUTASE"/>
    <property type="match status" value="1"/>
</dbReference>
<dbReference type="Pfam" id="PF01676">
    <property type="entry name" value="Metalloenzyme"/>
    <property type="match status" value="1"/>
</dbReference>
<dbReference type="PANTHER" id="PTHR21110">
    <property type="entry name" value="PHOSPHOPENTOMUTASE"/>
    <property type="match status" value="1"/>
</dbReference>
<organism evidence="5 6">
    <name type="scientific">Brachybacterium huguangmaarense</name>
    <dbReference type="NCBI Taxonomy" id="1652028"/>
    <lineage>
        <taxon>Bacteria</taxon>
        <taxon>Bacillati</taxon>
        <taxon>Actinomycetota</taxon>
        <taxon>Actinomycetes</taxon>
        <taxon>Micrococcales</taxon>
        <taxon>Dermabacteraceae</taxon>
        <taxon>Brachybacterium</taxon>
    </lineage>
</organism>
<keyword evidence="6" id="KW-1185">Reference proteome</keyword>
<evidence type="ECO:0000256" key="2">
    <source>
        <dbReference type="ARBA" id="ARBA00022723"/>
    </source>
</evidence>
<reference evidence="5" key="1">
    <citation type="submission" date="2022-10" db="EMBL/GenBank/DDBJ databases">
        <title>Whole-Genome Sequencing of Brachybacterium huguangmaarense BRM-3, Isolated from Betula schmidtii.</title>
        <authorList>
            <person name="Haam D."/>
        </authorList>
    </citation>
    <scope>NUCLEOTIDE SEQUENCE</scope>
    <source>
        <strain evidence="5">BRM-3</strain>
    </source>
</reference>
<protein>
    <recommendedName>
        <fullName evidence="4">Metalloenzyme domain-containing protein</fullName>
    </recommendedName>
</protein>
<gene>
    <name evidence="5" type="ORF">BRM3_02180</name>
</gene>
<keyword evidence="2" id="KW-0479">Metal-binding</keyword>
<evidence type="ECO:0000259" key="4">
    <source>
        <dbReference type="Pfam" id="PF01676"/>
    </source>
</evidence>
<keyword evidence="3" id="KW-0464">Manganese</keyword>
<dbReference type="InterPro" id="IPR006124">
    <property type="entry name" value="Metalloenzyme"/>
</dbReference>
<feature type="domain" description="Metalloenzyme" evidence="4">
    <location>
        <begin position="2"/>
        <end position="97"/>
    </location>
</feature>
<proteinExistence type="inferred from homology"/>
<accession>A0ABY6G2G2</accession>
<dbReference type="EMBL" id="CP107020">
    <property type="protein sequence ID" value="UYG17265.1"/>
    <property type="molecule type" value="Genomic_DNA"/>
</dbReference>